<reference evidence="2 3" key="1">
    <citation type="submission" date="2021-03" db="EMBL/GenBank/DDBJ databases">
        <title>Leishmania (Mundinia) martiniquensis Genome sequencing and assembly.</title>
        <authorList>
            <person name="Almutairi H."/>
            <person name="Gatherer D."/>
        </authorList>
    </citation>
    <scope>NUCLEOTIDE SEQUENCE [LARGE SCALE GENOMIC DNA]</scope>
    <source>
        <strain evidence="2">LSCM1</strain>
    </source>
</reference>
<evidence type="ECO:0008006" key="4">
    <source>
        <dbReference type="Google" id="ProtNLM"/>
    </source>
</evidence>
<protein>
    <recommendedName>
        <fullName evidence="4">Mitochondrial RNA binding complex 1 subunit</fullName>
    </recommendedName>
</protein>
<gene>
    <name evidence="2" type="ORF">LSCM1_01895</name>
</gene>
<dbReference type="GeneID" id="92512005"/>
<dbReference type="RefSeq" id="XP_067176042.1">
    <property type="nucleotide sequence ID" value="XM_067319493.1"/>
</dbReference>
<name>A0A836GEG1_9TRYP</name>
<accession>A0A836GEG1</accession>
<dbReference type="AlphaFoldDB" id="A0A836GEG1"/>
<dbReference type="Gene3D" id="3.90.79.10">
    <property type="entry name" value="Nucleoside Triphosphate Pyrophosphohydrolase"/>
    <property type="match status" value="1"/>
</dbReference>
<evidence type="ECO:0000313" key="3">
    <source>
        <dbReference type="Proteomes" id="UP000673552"/>
    </source>
</evidence>
<evidence type="ECO:0000313" key="2">
    <source>
        <dbReference type="EMBL" id="KAG5470649.1"/>
    </source>
</evidence>
<dbReference type="SUPFAM" id="SSF55811">
    <property type="entry name" value="Nudix"/>
    <property type="match status" value="1"/>
</dbReference>
<dbReference type="EMBL" id="JAFEUZ010000032">
    <property type="protein sequence ID" value="KAG5470649.1"/>
    <property type="molecule type" value="Genomic_DNA"/>
</dbReference>
<dbReference type="KEGG" id="lmat:92512005"/>
<feature type="compositionally biased region" description="Basic and acidic residues" evidence="1">
    <location>
        <begin position="468"/>
        <end position="480"/>
    </location>
</feature>
<feature type="region of interest" description="Disordered" evidence="1">
    <location>
        <begin position="433"/>
        <end position="480"/>
    </location>
</feature>
<dbReference type="Proteomes" id="UP000673552">
    <property type="component" value="Chromosome 32"/>
</dbReference>
<dbReference type="CDD" id="cd02883">
    <property type="entry name" value="NUDIX_Hydrolase"/>
    <property type="match status" value="1"/>
</dbReference>
<dbReference type="OrthoDB" id="271126at2759"/>
<feature type="compositionally biased region" description="Low complexity" evidence="1">
    <location>
        <begin position="433"/>
        <end position="451"/>
    </location>
</feature>
<organism evidence="2 3">
    <name type="scientific">Leishmania martiniquensis</name>
    <dbReference type="NCBI Taxonomy" id="1580590"/>
    <lineage>
        <taxon>Eukaryota</taxon>
        <taxon>Discoba</taxon>
        <taxon>Euglenozoa</taxon>
        <taxon>Kinetoplastea</taxon>
        <taxon>Metakinetoplastina</taxon>
        <taxon>Trypanosomatida</taxon>
        <taxon>Trypanosomatidae</taxon>
        <taxon>Leishmaniinae</taxon>
        <taxon>Leishmania</taxon>
    </lineage>
</organism>
<evidence type="ECO:0000256" key="1">
    <source>
        <dbReference type="SAM" id="MobiDB-lite"/>
    </source>
</evidence>
<proteinExistence type="predicted"/>
<sequence>MVLTGPLLHRSGMRALAPPTHCSSTSLRWAKATPSLLSGLTRLHTAASSGWASASGGHCSAAAQMVSCRWQFTGTGHGYVTDDNSGLQSELSDALAGEGNLPLDAILPQPLVKADLESPSARIRLDKIERPPGRFDLLTNSLVYRWQTTAALARKVTGPMREWASELKYRTGVHLEVELTDPTRLDLPVSEGGYSSADDVELMVYLFGSERGIFNCRQLMETALDQDPAYVRLAVFRRKRGTGGSGEGAAAPRPDEDVEWLLLRRINRDLRPPDIPPISLKTPGKWTLLYEHYKEAAIRTLWEETGITVEAGNVYPTAVLFQDNPIFYWRVPVHYFLAEVPYDVQVLGPQVGLNTYMHHWDSSLLRQSPDPIDRAWAQLADPETGCAWMKRPMIDELQRPLRGANYMAMRYTPPPYSELNNVLGLQVPVEAAGESSATESTASAVTTAEGGQAPHNVTESDATASSSEAERCSPMDKSGS</sequence>
<keyword evidence="3" id="KW-1185">Reference proteome</keyword>
<dbReference type="InterPro" id="IPR015797">
    <property type="entry name" value="NUDIX_hydrolase-like_dom_sf"/>
</dbReference>
<comment type="caution">
    <text evidence="2">The sequence shown here is derived from an EMBL/GenBank/DDBJ whole genome shotgun (WGS) entry which is preliminary data.</text>
</comment>